<dbReference type="EMBL" id="AUXW01000146">
    <property type="protein sequence ID" value="KKE83407.1"/>
    <property type="molecule type" value="Genomic_DNA"/>
</dbReference>
<dbReference type="PROSITE" id="PS50125">
    <property type="entry name" value="GUANYLATE_CYCLASE_2"/>
    <property type="match status" value="1"/>
</dbReference>
<sequence>MNLAKHFKLYRLQWATGSVITFFFILLHMLALSPAAPYGQVLKRFEGLAYDVRLEESLLWQQRSFLPIVIVDIDEQSLIEIGRFPWSRHVMGKLQDQLVAAGVSVVAYDVLFSEPELNPAMQVALHLGSTDPQTNEILRTIAPDIDADIAFSKTLDATDTVLGMLFEHQQDILVGKLPDPIFASEISPENLPIPDFAGHVANVKVLQQNSPGTGFINSAPDGDGFVRYSMLMIKHDKEAYPALALEAARLYTLADTVEIVAKPFGDGHSVQGIKLGTTLIPTDDYGRVAIPFRGPAFSFPYISAIDVINGNIDKNLFDQAIVFVGTSAVGHADLRTTPVGVQYPGVEVHANVLEGLVFPELLPSRPDWIDGAVVVLLVTLGLTMSVVLPLLGVLGMTLLALFVTSCFIFFSFYAWVVWRLDFPQVAILGLTITQTTILGSLGFVREHKERVQIKSIFDQYVPPAHIASMLEQPDQASMEGEKRVMTVLFADIREFTSISESLDAGRLKAYLNQYFSPITKIIFEYQGTIDKYVGDMVMAFWNAPLLVNEHPELAVKCAMQMQRQVEDLQAQMLEQGFPPFAIGIGLNTGDMNVGDMGSEYRRAYTVLGDAVNLGSRLEGLTKFYGVGVLVSEMTYEQCPDIVFRPIDKVKVKGKNLAVTIFEPIALKNEVTEAQLEELNAHKKAWELYLSQSWQEALSAFTKLIELQPQRKIYQLLCERVREMQSHPPGENWDGSYTHKSK</sequence>
<feature type="domain" description="Guanylate cyclase" evidence="2">
    <location>
        <begin position="486"/>
        <end position="618"/>
    </location>
</feature>
<dbReference type="GO" id="GO:0035556">
    <property type="term" value="P:intracellular signal transduction"/>
    <property type="evidence" value="ECO:0007669"/>
    <property type="project" value="InterPro"/>
</dbReference>
<dbReference type="PANTHER" id="PTHR43081">
    <property type="entry name" value="ADENYLATE CYCLASE, TERMINAL-DIFFERENTIATION SPECIFIC-RELATED"/>
    <property type="match status" value="1"/>
</dbReference>
<dbReference type="InterPro" id="IPR029787">
    <property type="entry name" value="Nucleotide_cyclase"/>
</dbReference>
<dbReference type="SUPFAM" id="SSF55073">
    <property type="entry name" value="Nucleotide cyclase"/>
    <property type="match status" value="1"/>
</dbReference>
<accession>A0A0F6AB26</accession>
<name>A0A0F6AB26_9GAMM</name>
<evidence type="ECO:0000256" key="1">
    <source>
        <dbReference type="SAM" id="Phobius"/>
    </source>
</evidence>
<dbReference type="Proteomes" id="UP000033434">
    <property type="component" value="Unassembled WGS sequence"/>
</dbReference>
<dbReference type="GO" id="GO:0004016">
    <property type="term" value="F:adenylate cyclase activity"/>
    <property type="evidence" value="ECO:0007669"/>
    <property type="project" value="UniProtKB-ARBA"/>
</dbReference>
<dbReference type="InterPro" id="IPR050697">
    <property type="entry name" value="Adenylyl/Guanylyl_Cyclase_3/4"/>
</dbReference>
<comment type="caution">
    <text evidence="3">The sequence shown here is derived from an EMBL/GenBank/DDBJ whole genome shotgun (WGS) entry which is preliminary data.</text>
</comment>
<dbReference type="Pfam" id="PF00211">
    <property type="entry name" value="Guanylate_cyc"/>
    <property type="match status" value="1"/>
</dbReference>
<dbReference type="RefSeq" id="WP_052960964.1">
    <property type="nucleotide sequence ID" value="NZ_AUXW01000146.1"/>
</dbReference>
<proteinExistence type="predicted"/>
<dbReference type="Gene3D" id="3.30.70.1230">
    <property type="entry name" value="Nucleotide cyclase"/>
    <property type="match status" value="1"/>
</dbReference>
<evidence type="ECO:0000313" key="4">
    <source>
        <dbReference type="Proteomes" id="UP000033434"/>
    </source>
</evidence>
<keyword evidence="1" id="KW-1133">Transmembrane helix</keyword>
<feature type="transmembrane region" description="Helical" evidence="1">
    <location>
        <begin position="12"/>
        <end position="32"/>
    </location>
</feature>
<dbReference type="GO" id="GO:0006171">
    <property type="term" value="P:cAMP biosynthetic process"/>
    <property type="evidence" value="ECO:0007669"/>
    <property type="project" value="TreeGrafter"/>
</dbReference>
<reference evidence="3 4" key="1">
    <citation type="journal article" date="2015" name="BMC Genomics">
        <title>Genome mining reveals unlocked bioactive potential of marine Gram-negative bacteria.</title>
        <authorList>
            <person name="Machado H."/>
            <person name="Sonnenschein E.C."/>
            <person name="Melchiorsen J."/>
            <person name="Gram L."/>
        </authorList>
    </citation>
    <scope>NUCLEOTIDE SEQUENCE [LARGE SCALE GENOMIC DNA]</scope>
    <source>
        <strain evidence="3 4">S4054</strain>
    </source>
</reference>
<keyword evidence="1" id="KW-0812">Transmembrane</keyword>
<dbReference type="AlphaFoldDB" id="A0A0F6AB26"/>
<dbReference type="PANTHER" id="PTHR43081:SF1">
    <property type="entry name" value="ADENYLATE CYCLASE, TERMINAL-DIFFERENTIATION SPECIFIC"/>
    <property type="match status" value="1"/>
</dbReference>
<dbReference type="Pfam" id="PF05226">
    <property type="entry name" value="CHASE2"/>
    <property type="match status" value="1"/>
</dbReference>
<evidence type="ECO:0000259" key="2">
    <source>
        <dbReference type="PROSITE" id="PS50125"/>
    </source>
</evidence>
<dbReference type="InterPro" id="IPR001054">
    <property type="entry name" value="A/G_cyclase"/>
</dbReference>
<keyword evidence="1" id="KW-0472">Membrane</keyword>
<dbReference type="SMART" id="SM00044">
    <property type="entry name" value="CYCc"/>
    <property type="match status" value="1"/>
</dbReference>
<feature type="transmembrane region" description="Helical" evidence="1">
    <location>
        <begin position="398"/>
        <end position="418"/>
    </location>
</feature>
<organism evidence="3 4">
    <name type="scientific">Pseudoalteromonas luteoviolacea S4054</name>
    <dbReference type="NCBI Taxonomy" id="1129367"/>
    <lineage>
        <taxon>Bacteria</taxon>
        <taxon>Pseudomonadati</taxon>
        <taxon>Pseudomonadota</taxon>
        <taxon>Gammaproteobacteria</taxon>
        <taxon>Alteromonadales</taxon>
        <taxon>Pseudoalteromonadaceae</taxon>
        <taxon>Pseudoalteromonas</taxon>
    </lineage>
</organism>
<evidence type="ECO:0000313" key="3">
    <source>
        <dbReference type="EMBL" id="KKE83407.1"/>
    </source>
</evidence>
<dbReference type="CDD" id="cd07302">
    <property type="entry name" value="CHD"/>
    <property type="match status" value="1"/>
</dbReference>
<dbReference type="SMART" id="SM01080">
    <property type="entry name" value="CHASE2"/>
    <property type="match status" value="1"/>
</dbReference>
<gene>
    <name evidence="3" type="ORF">N479_13635</name>
</gene>
<feature type="transmembrane region" description="Helical" evidence="1">
    <location>
        <begin position="368"/>
        <end position="391"/>
    </location>
</feature>
<dbReference type="PATRIC" id="fig|1129367.4.peg.2548"/>
<dbReference type="InterPro" id="IPR007890">
    <property type="entry name" value="CHASE2"/>
</dbReference>
<protein>
    <recommendedName>
        <fullName evidence="2">Guanylate cyclase domain-containing protein</fullName>
    </recommendedName>
</protein>
<feature type="transmembrane region" description="Helical" evidence="1">
    <location>
        <begin position="424"/>
        <end position="444"/>
    </location>
</feature>